<comment type="caution">
    <text evidence="1">The sequence shown here is derived from an EMBL/GenBank/DDBJ whole genome shotgun (WGS) entry which is preliminary data.</text>
</comment>
<gene>
    <name evidence="1" type="ORF">EDB92DRAFT_1831879</name>
</gene>
<dbReference type="Proteomes" id="UP001201163">
    <property type="component" value="Unassembled WGS sequence"/>
</dbReference>
<reference evidence="1" key="1">
    <citation type="submission" date="2022-01" db="EMBL/GenBank/DDBJ databases">
        <title>Comparative genomics reveals a dynamic genome evolution in the ectomycorrhizal milk-cap (Lactarius) mushrooms.</title>
        <authorList>
            <consortium name="DOE Joint Genome Institute"/>
            <person name="Lebreton A."/>
            <person name="Tang N."/>
            <person name="Kuo A."/>
            <person name="LaButti K."/>
            <person name="Drula E."/>
            <person name="Barry K."/>
            <person name="Clum A."/>
            <person name="Lipzen A."/>
            <person name="Mousain D."/>
            <person name="Ng V."/>
            <person name="Wang R."/>
            <person name="Wang X."/>
            <person name="Dai Y."/>
            <person name="Henrissat B."/>
            <person name="Grigoriev I.V."/>
            <person name="Guerin-Laguette A."/>
            <person name="Yu F."/>
            <person name="Martin F.M."/>
        </authorList>
    </citation>
    <scope>NUCLEOTIDE SEQUENCE</scope>
    <source>
        <strain evidence="1">QP</strain>
    </source>
</reference>
<name>A0AAD4LP15_9AGAM</name>
<proteinExistence type="predicted"/>
<evidence type="ECO:0000313" key="2">
    <source>
        <dbReference type="Proteomes" id="UP001201163"/>
    </source>
</evidence>
<keyword evidence="2" id="KW-1185">Reference proteome</keyword>
<dbReference type="AlphaFoldDB" id="A0AAD4LP15"/>
<dbReference type="EMBL" id="JAKELL010000003">
    <property type="protein sequence ID" value="KAH8999730.1"/>
    <property type="molecule type" value="Genomic_DNA"/>
</dbReference>
<accession>A0AAD4LP15</accession>
<organism evidence="1 2">
    <name type="scientific">Lactarius akahatsu</name>
    <dbReference type="NCBI Taxonomy" id="416441"/>
    <lineage>
        <taxon>Eukaryota</taxon>
        <taxon>Fungi</taxon>
        <taxon>Dikarya</taxon>
        <taxon>Basidiomycota</taxon>
        <taxon>Agaricomycotina</taxon>
        <taxon>Agaricomycetes</taxon>
        <taxon>Russulales</taxon>
        <taxon>Russulaceae</taxon>
        <taxon>Lactarius</taxon>
    </lineage>
</organism>
<sequence>MIIKEWNRGSAYDLRLPACTALPLPFVGAARIRSSPESSFSLFTAGAGAFFSSGSGSFAISMSELDSLISKKGCVAFLVVTGAARFFPGGSSSSSPSWRPNPSSNVDALVVDMESTSSPESSSPRRRPQSSWLARSLCRGVPARGFGCNFPRQRGRLHRRHCSFRASRASMIDAKAMQEAMIHNAAATTTATSCSSCSSCSCSSSSSSYISALLKMKGSMRAST</sequence>
<evidence type="ECO:0000313" key="1">
    <source>
        <dbReference type="EMBL" id="KAH8999730.1"/>
    </source>
</evidence>
<protein>
    <submittedName>
        <fullName evidence="1">Uncharacterized protein</fullName>
    </submittedName>
</protein>